<evidence type="ECO:0000313" key="3">
    <source>
        <dbReference type="EMBL" id="NYJ04557.1"/>
    </source>
</evidence>
<gene>
    <name evidence="3" type="ORF">GGQ55_000835</name>
</gene>
<keyword evidence="3" id="KW-0456">Lyase</keyword>
<accession>A0A853CB40</accession>
<dbReference type="PROSITE" id="PS00934">
    <property type="entry name" value="GLYOXALASE_I_1"/>
    <property type="match status" value="1"/>
</dbReference>
<dbReference type="InterPro" id="IPR029068">
    <property type="entry name" value="Glyas_Bleomycin-R_OHBP_Dase"/>
</dbReference>
<comment type="caution">
    <text evidence="3">The sequence shown here is derived from an EMBL/GenBank/DDBJ whole genome shotgun (WGS) entry which is preliminary data.</text>
</comment>
<keyword evidence="4" id="KW-1185">Reference proteome</keyword>
<sequence length="144" mass="15395">MSSPLQVGAPHHIRLTVTDVVRSRAFYEDVFGFQVALPGPPDDDPDGLVADALQGGVVLMNAGVMIGLRPVDATNADDRFDPFRVGLDHLSFGVASRDDLDAAMRVFDERGIDHGPIREVPAMGLAFLAVFDPDGIAVELTAQI</sequence>
<evidence type="ECO:0000313" key="4">
    <source>
        <dbReference type="Proteomes" id="UP000541969"/>
    </source>
</evidence>
<keyword evidence="3" id="KW-0560">Oxidoreductase</keyword>
<dbReference type="Pfam" id="PF00903">
    <property type="entry name" value="Glyoxalase"/>
    <property type="match status" value="1"/>
</dbReference>
<evidence type="ECO:0000256" key="1">
    <source>
        <dbReference type="ARBA" id="ARBA00022723"/>
    </source>
</evidence>
<dbReference type="InterPro" id="IPR037523">
    <property type="entry name" value="VOC_core"/>
</dbReference>
<dbReference type="PANTHER" id="PTHR36113:SF6">
    <property type="entry name" value="FOSFOMYCIN RESISTANCE PROTEIN FOSX"/>
    <property type="match status" value="1"/>
</dbReference>
<dbReference type="InterPro" id="IPR018146">
    <property type="entry name" value="Glyoxalase_1_CS"/>
</dbReference>
<dbReference type="AlphaFoldDB" id="A0A853CB40"/>
<dbReference type="InterPro" id="IPR051332">
    <property type="entry name" value="Fosfomycin_Res_Enzymes"/>
</dbReference>
<keyword evidence="3" id="KW-0223">Dioxygenase</keyword>
<organism evidence="3 4">
    <name type="scientific">Petropleomorpha daqingensis</name>
    <dbReference type="NCBI Taxonomy" id="2026353"/>
    <lineage>
        <taxon>Bacteria</taxon>
        <taxon>Bacillati</taxon>
        <taxon>Actinomycetota</taxon>
        <taxon>Actinomycetes</taxon>
        <taxon>Geodermatophilales</taxon>
        <taxon>Geodermatophilaceae</taxon>
        <taxon>Petropleomorpha</taxon>
    </lineage>
</organism>
<dbReference type="RefSeq" id="WP_179715263.1">
    <property type="nucleotide sequence ID" value="NZ_JACBZT010000001.1"/>
</dbReference>
<dbReference type="EMBL" id="JACBZT010000001">
    <property type="protein sequence ID" value="NYJ04557.1"/>
    <property type="molecule type" value="Genomic_DNA"/>
</dbReference>
<protein>
    <submittedName>
        <fullName evidence="3">Catechol 2,3-dioxygenase-like lactoylglutathione lyase family enzyme</fullName>
    </submittedName>
</protein>
<dbReference type="PROSITE" id="PS51819">
    <property type="entry name" value="VOC"/>
    <property type="match status" value="1"/>
</dbReference>
<dbReference type="InterPro" id="IPR004360">
    <property type="entry name" value="Glyas_Fos-R_dOase_dom"/>
</dbReference>
<keyword evidence="1" id="KW-0479">Metal-binding</keyword>
<dbReference type="Gene3D" id="3.10.180.10">
    <property type="entry name" value="2,3-Dihydroxybiphenyl 1,2-Dioxygenase, domain 1"/>
    <property type="match status" value="1"/>
</dbReference>
<name>A0A853CB40_9ACTN</name>
<dbReference type="GO" id="GO:0004462">
    <property type="term" value="F:lactoylglutathione lyase activity"/>
    <property type="evidence" value="ECO:0007669"/>
    <property type="project" value="InterPro"/>
</dbReference>
<dbReference type="PANTHER" id="PTHR36113">
    <property type="entry name" value="LYASE, PUTATIVE-RELATED-RELATED"/>
    <property type="match status" value="1"/>
</dbReference>
<proteinExistence type="predicted"/>
<evidence type="ECO:0000259" key="2">
    <source>
        <dbReference type="PROSITE" id="PS51819"/>
    </source>
</evidence>
<dbReference type="Proteomes" id="UP000541969">
    <property type="component" value="Unassembled WGS sequence"/>
</dbReference>
<dbReference type="GO" id="GO:0051213">
    <property type="term" value="F:dioxygenase activity"/>
    <property type="evidence" value="ECO:0007669"/>
    <property type="project" value="UniProtKB-KW"/>
</dbReference>
<feature type="domain" description="VOC" evidence="2">
    <location>
        <begin position="9"/>
        <end position="143"/>
    </location>
</feature>
<reference evidence="3 4" key="1">
    <citation type="submission" date="2020-07" db="EMBL/GenBank/DDBJ databases">
        <title>Sequencing the genomes of 1000 actinobacteria strains.</title>
        <authorList>
            <person name="Klenk H.-P."/>
        </authorList>
    </citation>
    <scope>NUCLEOTIDE SEQUENCE [LARGE SCALE GENOMIC DNA]</scope>
    <source>
        <strain evidence="3 4">DSM 104001</strain>
    </source>
</reference>
<dbReference type="SUPFAM" id="SSF54593">
    <property type="entry name" value="Glyoxalase/Bleomycin resistance protein/Dihydroxybiphenyl dioxygenase"/>
    <property type="match status" value="1"/>
</dbReference>
<dbReference type="GO" id="GO:0046872">
    <property type="term" value="F:metal ion binding"/>
    <property type="evidence" value="ECO:0007669"/>
    <property type="project" value="UniProtKB-KW"/>
</dbReference>